<evidence type="ECO:0000313" key="3">
    <source>
        <dbReference type="Proteomes" id="UP001244341"/>
    </source>
</evidence>
<feature type="compositionally biased region" description="Polar residues" evidence="1">
    <location>
        <begin position="299"/>
        <end position="308"/>
    </location>
</feature>
<keyword evidence="3" id="KW-1185">Reference proteome</keyword>
<evidence type="ECO:0008006" key="4">
    <source>
        <dbReference type="Google" id="ProtNLM"/>
    </source>
</evidence>
<dbReference type="PANTHER" id="PTHR37204:SF1">
    <property type="entry name" value="TRANSMEMBRANE PROTEIN"/>
    <property type="match status" value="1"/>
</dbReference>
<accession>A0ABY8US33</accession>
<evidence type="ECO:0000256" key="1">
    <source>
        <dbReference type="SAM" id="MobiDB-lite"/>
    </source>
</evidence>
<evidence type="ECO:0000313" key="2">
    <source>
        <dbReference type="EMBL" id="WIA23749.1"/>
    </source>
</evidence>
<organism evidence="2 3">
    <name type="scientific">Tetradesmus obliquus</name>
    <name type="common">Green alga</name>
    <name type="synonym">Acutodesmus obliquus</name>
    <dbReference type="NCBI Taxonomy" id="3088"/>
    <lineage>
        <taxon>Eukaryota</taxon>
        <taxon>Viridiplantae</taxon>
        <taxon>Chlorophyta</taxon>
        <taxon>core chlorophytes</taxon>
        <taxon>Chlorophyceae</taxon>
        <taxon>CS clade</taxon>
        <taxon>Sphaeropleales</taxon>
        <taxon>Scenedesmaceae</taxon>
        <taxon>Tetradesmus</taxon>
    </lineage>
</organism>
<dbReference type="PANTHER" id="PTHR37204">
    <property type="entry name" value="TRANSMEMBRANE PROTEIN"/>
    <property type="match status" value="1"/>
</dbReference>
<dbReference type="Proteomes" id="UP001244341">
    <property type="component" value="Chromosome 16b"/>
</dbReference>
<proteinExistence type="predicted"/>
<sequence>MKSFMRLGGSVLLAVAVFGSLAHLLRRWLQPTSACQPADRQGKQQHSSSTSKHTALLADESDAAAQQAVIELQRVYASMAAAFSAGGLDLDAIAETAAWFEMGPPAPWPRRYSSFLPHPLPPGSVRLVVVPLADNCPRLASTAAAAAADILGLLPPGRKVFSNARQNLHITVFHFSHPADTRPDSLDACSGLAHCLAAQQGPAAAQQQGSHLQQQQQQQQLGRGDASPPFTLQFERGLLARSGVLLLTWSDPSGALARLRSTLHSSFPGACSKQSSIIHTSLFRILGTPASSPDGAGRPSQQQTSEQEVSAAGAPLSDAAIQSISAACERWTQQLRGTRLAVSSLWWVAEEEFSSIQGQRLPLACCSKTLPN</sequence>
<protein>
    <recommendedName>
        <fullName evidence="4">Protein kinase A anchor protein nuclear localisation signal domain-containing protein</fullName>
    </recommendedName>
</protein>
<name>A0ABY8US33_TETOB</name>
<feature type="region of interest" description="Disordered" evidence="1">
    <location>
        <begin position="206"/>
        <end position="227"/>
    </location>
</feature>
<gene>
    <name evidence="2" type="ORF">OEZ85_000427</name>
</gene>
<feature type="region of interest" description="Disordered" evidence="1">
    <location>
        <begin position="288"/>
        <end position="312"/>
    </location>
</feature>
<dbReference type="EMBL" id="CP126223">
    <property type="protein sequence ID" value="WIA23749.1"/>
    <property type="molecule type" value="Genomic_DNA"/>
</dbReference>
<reference evidence="2 3" key="1">
    <citation type="submission" date="2023-05" db="EMBL/GenBank/DDBJ databases">
        <title>A 100% complete, gapless, phased diploid assembly of the Scenedesmus obliquus UTEX 3031 genome.</title>
        <authorList>
            <person name="Biondi T.C."/>
            <person name="Hanschen E.R."/>
            <person name="Kwon T."/>
            <person name="Eng W."/>
            <person name="Kruse C.P.S."/>
            <person name="Koehler S.I."/>
            <person name="Kunde Y."/>
            <person name="Gleasner C.D."/>
            <person name="You Mak K.T."/>
            <person name="Polle J."/>
            <person name="Hovde B.T."/>
            <person name="Starkenburg S.R."/>
        </authorList>
    </citation>
    <scope>NUCLEOTIDE SEQUENCE [LARGE SCALE GENOMIC DNA]</scope>
    <source>
        <strain evidence="2 3">DOE0152z</strain>
    </source>
</reference>
<feature type="compositionally biased region" description="Low complexity" evidence="1">
    <location>
        <begin position="206"/>
        <end position="220"/>
    </location>
</feature>